<reference evidence="2" key="1">
    <citation type="journal article" date="2017" name="Nat. Ecol. Evol.">
        <title>Genome expansion and lineage-specific genetic innovations in the forest pathogenic fungi Armillaria.</title>
        <authorList>
            <person name="Sipos G."/>
            <person name="Prasanna A.N."/>
            <person name="Walter M.C."/>
            <person name="O'Connor E."/>
            <person name="Balint B."/>
            <person name="Krizsan K."/>
            <person name="Kiss B."/>
            <person name="Hess J."/>
            <person name="Varga T."/>
            <person name="Slot J."/>
            <person name="Riley R."/>
            <person name="Boka B."/>
            <person name="Rigling D."/>
            <person name="Barry K."/>
            <person name="Lee J."/>
            <person name="Mihaltcheva S."/>
            <person name="LaButti K."/>
            <person name="Lipzen A."/>
            <person name="Waldron R."/>
            <person name="Moloney N.M."/>
            <person name="Sperisen C."/>
            <person name="Kredics L."/>
            <person name="Vagvoelgyi C."/>
            <person name="Patrignani A."/>
            <person name="Fitzpatrick D."/>
            <person name="Nagy I."/>
            <person name="Doyle S."/>
            <person name="Anderson J.B."/>
            <person name="Grigoriev I.V."/>
            <person name="Gueldener U."/>
            <person name="Muensterkoetter M."/>
            <person name="Nagy L.G."/>
        </authorList>
    </citation>
    <scope>NUCLEOTIDE SEQUENCE [LARGE SCALE GENOMIC DNA]</scope>
    <source>
        <strain evidence="2">C18/9</strain>
    </source>
</reference>
<dbReference type="STRING" id="47428.A0A284QMX1"/>
<dbReference type="EMBL" id="FUEG01000001">
    <property type="protein sequence ID" value="SJK97815.1"/>
    <property type="molecule type" value="Genomic_DNA"/>
</dbReference>
<dbReference type="OrthoDB" id="3033142at2759"/>
<gene>
    <name evidence="1" type="ORF">ARMOST_01070</name>
</gene>
<dbReference type="PANTHER" id="PTHR37535">
    <property type="entry name" value="FLUG DOMAIN PROTEIN"/>
    <property type="match status" value="1"/>
</dbReference>
<accession>A0A284QMX1</accession>
<protein>
    <submittedName>
        <fullName evidence="1">Uncharacterized protein</fullName>
    </submittedName>
</protein>
<dbReference type="AlphaFoldDB" id="A0A284QMX1"/>
<name>A0A284QMX1_ARMOS</name>
<proteinExistence type="predicted"/>
<sequence length="365" mass="41130">MPLRPKPITRKERLDKRSDVPVVAAKIKSMGFFAQRFVKRLARSSLCVVRRLKRDWREFCGEQPEHNPLQVYPEIDIDTKLPPREAFIAFTTHQALSSKGCISEYSTRDTIHSLMGSFFGIWRREALQPVPSEYTQQVYTYIDSEQLEKIVPLCTDSMPRHSMSATDFEVLTRALFRDTGFRTLRMVLQVAYFINIQSLIPERPEPSSKEARTMAPTRLSLGANTTFTLFPTKTTLIILSLSSSSRYAARKEPNANRAMCPVAQAVALAIEDQIFADVATAEQIFSPKIPPTDHHILTLKLESRSQCVARAEVLVNGVWGISSDRALTYTAYSGHLRRVSWQMGSLFMSPHTAFDAAPLTGSLGN</sequence>
<dbReference type="PANTHER" id="PTHR37535:SF3">
    <property type="entry name" value="FLUG DOMAIN-CONTAINING PROTEIN"/>
    <property type="match status" value="1"/>
</dbReference>
<keyword evidence="2" id="KW-1185">Reference proteome</keyword>
<organism evidence="1 2">
    <name type="scientific">Armillaria ostoyae</name>
    <name type="common">Armillaria root rot fungus</name>
    <dbReference type="NCBI Taxonomy" id="47428"/>
    <lineage>
        <taxon>Eukaryota</taxon>
        <taxon>Fungi</taxon>
        <taxon>Dikarya</taxon>
        <taxon>Basidiomycota</taxon>
        <taxon>Agaricomycotina</taxon>
        <taxon>Agaricomycetes</taxon>
        <taxon>Agaricomycetidae</taxon>
        <taxon>Agaricales</taxon>
        <taxon>Marasmiineae</taxon>
        <taxon>Physalacriaceae</taxon>
        <taxon>Armillaria</taxon>
    </lineage>
</organism>
<dbReference type="Proteomes" id="UP000219338">
    <property type="component" value="Unassembled WGS sequence"/>
</dbReference>
<evidence type="ECO:0000313" key="1">
    <source>
        <dbReference type="EMBL" id="SJK97815.1"/>
    </source>
</evidence>
<evidence type="ECO:0000313" key="2">
    <source>
        <dbReference type="Proteomes" id="UP000219338"/>
    </source>
</evidence>